<dbReference type="Proteomes" id="UP000184286">
    <property type="component" value="Unassembled WGS sequence"/>
</dbReference>
<dbReference type="SUPFAM" id="SSF103473">
    <property type="entry name" value="MFS general substrate transporter"/>
    <property type="match status" value="1"/>
</dbReference>
<keyword evidence="5 6" id="KW-0472">Membrane</keyword>
<proteinExistence type="predicted"/>
<reference evidence="7 8" key="2">
    <citation type="submission" date="2017-02" db="EMBL/GenBank/DDBJ databases">
        <title>Draft genome sequence of Streptomyces phaeoluteigriseus type strain DSM41896.</title>
        <authorList>
            <person name="Salih T.S."/>
            <person name="Algora Gallardo L."/>
            <person name="Melo Santos T."/>
            <person name="Filgueira Martinez S."/>
            <person name="Herron P.R."/>
        </authorList>
    </citation>
    <scope>NUCLEOTIDE SEQUENCE [LARGE SCALE GENOMIC DNA]</scope>
    <source>
        <strain evidence="7 8">DSM 41896</strain>
    </source>
</reference>
<dbReference type="PANTHER" id="PTHR23513:SF6">
    <property type="entry name" value="MAJOR FACILITATOR SUPERFAMILY ASSOCIATED DOMAIN-CONTAINING PROTEIN"/>
    <property type="match status" value="1"/>
</dbReference>
<keyword evidence="4 6" id="KW-1133">Transmembrane helix</keyword>
<reference evidence="8" key="1">
    <citation type="submission" date="2016-11" db="EMBL/GenBank/DDBJ databases">
        <authorList>
            <person name="Schniete J.K."/>
            <person name="Salih T."/>
            <person name="Algora Gallardo L."/>
            <person name="Martinez Fernandez S."/>
            <person name="Herron P.R."/>
        </authorList>
    </citation>
    <scope>NUCLEOTIDE SEQUENCE [LARGE SCALE GENOMIC DNA]</scope>
    <source>
        <strain evidence="8">DSM 41896</strain>
    </source>
</reference>
<evidence type="ECO:0000256" key="4">
    <source>
        <dbReference type="ARBA" id="ARBA00022989"/>
    </source>
</evidence>
<feature type="transmembrane region" description="Helical" evidence="6">
    <location>
        <begin position="58"/>
        <end position="81"/>
    </location>
</feature>
<comment type="caution">
    <text evidence="7">The sequence shown here is derived from an EMBL/GenBank/DDBJ whole genome shotgun (WGS) entry which is preliminary data.</text>
</comment>
<evidence type="ECO:0000313" key="7">
    <source>
        <dbReference type="EMBL" id="OQD51827.1"/>
    </source>
</evidence>
<keyword evidence="2" id="KW-1003">Cell membrane</keyword>
<feature type="non-terminal residue" evidence="7">
    <location>
        <position position="132"/>
    </location>
</feature>
<evidence type="ECO:0000256" key="6">
    <source>
        <dbReference type="SAM" id="Phobius"/>
    </source>
</evidence>
<evidence type="ECO:0000256" key="3">
    <source>
        <dbReference type="ARBA" id="ARBA00022692"/>
    </source>
</evidence>
<comment type="subcellular location">
    <subcellularLocation>
        <location evidence="1">Cell membrane</location>
        <topology evidence="1">Multi-pass membrane protein</topology>
    </subcellularLocation>
</comment>
<gene>
    <name evidence="7" type="ORF">BM536_037760</name>
</gene>
<dbReference type="GO" id="GO:0005886">
    <property type="term" value="C:plasma membrane"/>
    <property type="evidence" value="ECO:0007669"/>
    <property type="project" value="UniProtKB-SubCell"/>
</dbReference>
<dbReference type="EMBL" id="MPOH02000048">
    <property type="protein sequence ID" value="OQD51827.1"/>
    <property type="molecule type" value="Genomic_DNA"/>
</dbReference>
<accession>A0A1V6MHK8</accession>
<name>A0A1V6MHK8_9ACTN</name>
<organism evidence="7 8">
    <name type="scientific">Streptomyces phaeoluteigriseus</name>
    <dbReference type="NCBI Taxonomy" id="114686"/>
    <lineage>
        <taxon>Bacteria</taxon>
        <taxon>Bacillati</taxon>
        <taxon>Actinomycetota</taxon>
        <taxon>Actinomycetes</taxon>
        <taxon>Kitasatosporales</taxon>
        <taxon>Streptomycetaceae</taxon>
        <taxon>Streptomyces</taxon>
        <taxon>Streptomyces aurantiacus group</taxon>
    </lineage>
</organism>
<evidence type="ECO:0000256" key="5">
    <source>
        <dbReference type="ARBA" id="ARBA00023136"/>
    </source>
</evidence>
<protein>
    <submittedName>
        <fullName evidence="7">MFS transporter</fullName>
    </submittedName>
</protein>
<dbReference type="Gene3D" id="1.20.1250.20">
    <property type="entry name" value="MFS general substrate transporter like domains"/>
    <property type="match status" value="1"/>
</dbReference>
<evidence type="ECO:0000256" key="1">
    <source>
        <dbReference type="ARBA" id="ARBA00004651"/>
    </source>
</evidence>
<dbReference type="InterPro" id="IPR036259">
    <property type="entry name" value="MFS_trans_sf"/>
</dbReference>
<keyword evidence="3 6" id="KW-0812">Transmembrane</keyword>
<dbReference type="AlphaFoldDB" id="A0A1V6MHK8"/>
<sequence length="132" mass="13240">MIGANWAWTVLMAVIALSRDPFTLTAAYAAMWFVGPLWNVALGSYQLSITPDPLRGRVLAATSTLSNGALPVGSLLGGLLLDSAGARTAALALAGWMVVIAGAASLARSVRAAPGPPARCPPAPGPAAAPPP</sequence>
<evidence type="ECO:0000256" key="2">
    <source>
        <dbReference type="ARBA" id="ARBA00022475"/>
    </source>
</evidence>
<dbReference type="STRING" id="114686.BM536_037760"/>
<feature type="transmembrane region" description="Helical" evidence="6">
    <location>
        <begin position="88"/>
        <end position="107"/>
    </location>
</feature>
<evidence type="ECO:0000313" key="8">
    <source>
        <dbReference type="Proteomes" id="UP000184286"/>
    </source>
</evidence>
<dbReference type="PANTHER" id="PTHR23513">
    <property type="entry name" value="INTEGRAL MEMBRANE EFFLUX PROTEIN-RELATED"/>
    <property type="match status" value="1"/>
</dbReference>